<gene>
    <name evidence="1" type="ORF">C8F04DRAFT_1117766</name>
</gene>
<evidence type="ECO:0000313" key="1">
    <source>
        <dbReference type="EMBL" id="KAJ7028897.1"/>
    </source>
</evidence>
<evidence type="ECO:0000313" key="2">
    <source>
        <dbReference type="Proteomes" id="UP001218188"/>
    </source>
</evidence>
<organism evidence="1 2">
    <name type="scientific">Mycena alexandri</name>
    <dbReference type="NCBI Taxonomy" id="1745969"/>
    <lineage>
        <taxon>Eukaryota</taxon>
        <taxon>Fungi</taxon>
        <taxon>Dikarya</taxon>
        <taxon>Basidiomycota</taxon>
        <taxon>Agaricomycotina</taxon>
        <taxon>Agaricomycetes</taxon>
        <taxon>Agaricomycetidae</taxon>
        <taxon>Agaricales</taxon>
        <taxon>Marasmiineae</taxon>
        <taxon>Mycenaceae</taxon>
        <taxon>Mycena</taxon>
    </lineage>
</organism>
<protein>
    <submittedName>
        <fullName evidence="1">Uncharacterized protein</fullName>
    </submittedName>
</protein>
<name>A0AAD6WXI7_9AGAR</name>
<dbReference type="Proteomes" id="UP001218188">
    <property type="component" value="Unassembled WGS sequence"/>
</dbReference>
<dbReference type="EMBL" id="JARJCM010000107">
    <property type="protein sequence ID" value="KAJ7028897.1"/>
    <property type="molecule type" value="Genomic_DNA"/>
</dbReference>
<keyword evidence="2" id="KW-1185">Reference proteome</keyword>
<reference evidence="1" key="1">
    <citation type="submission" date="2023-03" db="EMBL/GenBank/DDBJ databases">
        <title>Massive genome expansion in bonnet fungi (Mycena s.s.) driven by repeated elements and novel gene families across ecological guilds.</title>
        <authorList>
            <consortium name="Lawrence Berkeley National Laboratory"/>
            <person name="Harder C.B."/>
            <person name="Miyauchi S."/>
            <person name="Viragh M."/>
            <person name="Kuo A."/>
            <person name="Thoen E."/>
            <person name="Andreopoulos B."/>
            <person name="Lu D."/>
            <person name="Skrede I."/>
            <person name="Drula E."/>
            <person name="Henrissat B."/>
            <person name="Morin E."/>
            <person name="Kohler A."/>
            <person name="Barry K."/>
            <person name="LaButti K."/>
            <person name="Morin E."/>
            <person name="Salamov A."/>
            <person name="Lipzen A."/>
            <person name="Mereny Z."/>
            <person name="Hegedus B."/>
            <person name="Baldrian P."/>
            <person name="Stursova M."/>
            <person name="Weitz H."/>
            <person name="Taylor A."/>
            <person name="Grigoriev I.V."/>
            <person name="Nagy L.G."/>
            <person name="Martin F."/>
            <person name="Kauserud H."/>
        </authorList>
    </citation>
    <scope>NUCLEOTIDE SEQUENCE</scope>
    <source>
        <strain evidence="1">CBHHK200</strain>
    </source>
</reference>
<proteinExistence type="predicted"/>
<dbReference type="AlphaFoldDB" id="A0AAD6WXI7"/>
<comment type="caution">
    <text evidence="1">The sequence shown here is derived from an EMBL/GenBank/DDBJ whole genome shotgun (WGS) entry which is preliminary data.</text>
</comment>
<sequence>MCTHTHSAAARVNARARSCFAAGTPPRARSTPAPEEAPTRRRYALTCCGPCPRARNGVRPVQAGSRPPLPPLCIARVISPAKFASGARTRGRYICVCGVWIRACAGRPCSSYGAPSWFAAWRPMPCPAWRDGERTSGTLTSAAAATAQRVHGLHVQTSLTGGQAGMTGVRGDDDGECRRLKVPVLRVLGLHNVYSTNFLKQRRRAGRVRTESGNAPSRPGLPFIPLHLAWISGLCLVISG</sequence>
<accession>A0AAD6WXI7</accession>